<proteinExistence type="predicted"/>
<dbReference type="Gene3D" id="1.10.10.60">
    <property type="entry name" value="Homeodomain-like"/>
    <property type="match status" value="1"/>
</dbReference>
<dbReference type="PANTHER" id="PTHR19303:SF74">
    <property type="entry name" value="POGO TRANSPOSABLE ELEMENT WITH KRAB DOMAIN"/>
    <property type="match status" value="1"/>
</dbReference>
<feature type="region of interest" description="Disordered" evidence="4">
    <location>
        <begin position="508"/>
        <end position="546"/>
    </location>
</feature>
<comment type="subcellular location">
    <subcellularLocation>
        <location evidence="1">Nucleus</location>
    </subcellularLocation>
</comment>
<evidence type="ECO:0000259" key="5">
    <source>
        <dbReference type="PROSITE" id="PS51253"/>
    </source>
</evidence>
<dbReference type="PANTHER" id="PTHR19303">
    <property type="entry name" value="TRANSPOSON"/>
    <property type="match status" value="1"/>
</dbReference>
<evidence type="ECO:0000313" key="6">
    <source>
        <dbReference type="Proteomes" id="UP000301870"/>
    </source>
</evidence>
<dbReference type="InterPro" id="IPR006600">
    <property type="entry name" value="HTH_CenpB_DNA-bd_dom"/>
</dbReference>
<dbReference type="Pfam" id="PF03221">
    <property type="entry name" value="HTH_Tnp_Tc5"/>
    <property type="match status" value="1"/>
</dbReference>
<dbReference type="Gene3D" id="3.30.420.10">
    <property type="entry name" value="Ribonuclease H-like superfamily/Ribonuclease H"/>
    <property type="match status" value="1"/>
</dbReference>
<evidence type="ECO:0000256" key="1">
    <source>
        <dbReference type="ARBA" id="ARBA00004123"/>
    </source>
</evidence>
<keyword evidence="2" id="KW-0238">DNA-binding</keyword>
<feature type="domain" description="HTH CENPB-type" evidence="5">
    <location>
        <begin position="55"/>
        <end position="130"/>
    </location>
</feature>
<name>A0A9J7J3K0_SPOLT</name>
<dbReference type="SUPFAM" id="SSF46689">
    <property type="entry name" value="Homeodomain-like"/>
    <property type="match status" value="1"/>
</dbReference>
<dbReference type="AlphaFoldDB" id="A0A9J7J3K0"/>
<evidence type="ECO:0000313" key="7">
    <source>
        <dbReference type="RefSeq" id="XP_022835853.1"/>
    </source>
</evidence>
<dbReference type="GeneID" id="111363276"/>
<reference evidence="7" key="1">
    <citation type="submission" date="2025-08" db="UniProtKB">
        <authorList>
            <consortium name="RefSeq"/>
        </authorList>
    </citation>
    <scope>IDENTIFICATION</scope>
    <source>
        <strain evidence="7">Ishihara</strain>
        <tissue evidence="7">Whole body</tissue>
    </source>
</reference>
<feature type="compositionally biased region" description="Polar residues" evidence="4">
    <location>
        <begin position="519"/>
        <end position="546"/>
    </location>
</feature>
<dbReference type="InterPro" id="IPR009057">
    <property type="entry name" value="Homeodomain-like_sf"/>
</dbReference>
<dbReference type="InterPro" id="IPR007889">
    <property type="entry name" value="HTH_Psq"/>
</dbReference>
<dbReference type="Pfam" id="PF03184">
    <property type="entry name" value="DDE_1"/>
    <property type="match status" value="1"/>
</dbReference>
<dbReference type="Proteomes" id="UP000301870">
    <property type="component" value="Unplaced"/>
</dbReference>
<dbReference type="OrthoDB" id="71166at2759"/>
<evidence type="ECO:0000256" key="3">
    <source>
        <dbReference type="ARBA" id="ARBA00023242"/>
    </source>
</evidence>
<dbReference type="GO" id="GO:0005634">
    <property type="term" value="C:nucleus"/>
    <property type="evidence" value="ECO:0007669"/>
    <property type="project" value="UniProtKB-SubCell"/>
</dbReference>
<dbReference type="InterPro" id="IPR036397">
    <property type="entry name" value="RNaseH_sf"/>
</dbReference>
<protein>
    <submittedName>
        <fullName evidence="7">Tigger transposable element-derived protein 1-like</fullName>
    </submittedName>
</protein>
<dbReference type="KEGG" id="sliu:111363276"/>
<evidence type="ECO:0000256" key="4">
    <source>
        <dbReference type="SAM" id="MobiDB-lite"/>
    </source>
</evidence>
<sequence length="546" mass="61917">MPPIKGQMFRYSEADMEAAIRECRRGVATSTAAKKFGVPRVTLLNKVKGKTPIKRKMGRACYISDDTEALLVNWAKALVKRGFPIGKENLQDSVKKIVDDLNLETPFKNGRPGKRWYNSFLKRHPELIPRQPQNLTSSRAAVTTSQLKNWYKEVSMYLQENNHTNILAEPHRIFNMDETAFFFNPKGNKVLAPKGEKSVYQQVNSDEKECFTVLLGGNAAGQVLPPMVIFKYLRIPRELSLSVPATWGIGRSDSGWMTMETFYEYICNIFDKWLNDNGIQKPVILFMDGHTSHMSFHLSKFCSENGIILIALYPNATHLLQPMDVAIFRSLKGAWRTAVKSWRLENIDAPTLRKVHFCPLLNQVLTETLTPEMFINGFRKCGLSPWNPNEVCSAPEQPTDEFMAIQKMAKIKELEMGLKFLDKYIASEKIEENIGLFQFYKKIEDLLTKTKEDVLPPTENISTLNNTTSEQGSRTPCQAVPSSDPLTMPSTSQAVNLDFQFQYLSPNEDPKTPCKEVQESTTQNLEGTINTGSLIEPPTSSHYNIH</sequence>
<dbReference type="PROSITE" id="PS51253">
    <property type="entry name" value="HTH_CENPB"/>
    <property type="match status" value="1"/>
</dbReference>
<dbReference type="RefSeq" id="XP_022835853.1">
    <property type="nucleotide sequence ID" value="XM_022980085.1"/>
</dbReference>
<dbReference type="GO" id="GO:0003677">
    <property type="term" value="F:DNA binding"/>
    <property type="evidence" value="ECO:0007669"/>
    <property type="project" value="UniProtKB-KW"/>
</dbReference>
<dbReference type="InterPro" id="IPR050863">
    <property type="entry name" value="CenT-Element_Derived"/>
</dbReference>
<dbReference type="Pfam" id="PF05225">
    <property type="entry name" value="HTH_psq"/>
    <property type="match status" value="1"/>
</dbReference>
<feature type="region of interest" description="Disordered" evidence="4">
    <location>
        <begin position="463"/>
        <end position="484"/>
    </location>
</feature>
<keyword evidence="6" id="KW-1185">Reference proteome</keyword>
<gene>
    <name evidence="7" type="primary">LOC111363276</name>
</gene>
<accession>A0A9J7J3K0</accession>
<feature type="compositionally biased region" description="Basic and acidic residues" evidence="4">
    <location>
        <begin position="508"/>
        <end position="518"/>
    </location>
</feature>
<keyword evidence="3" id="KW-0539">Nucleus</keyword>
<dbReference type="InterPro" id="IPR004875">
    <property type="entry name" value="DDE_SF_endonuclease_dom"/>
</dbReference>
<evidence type="ECO:0000256" key="2">
    <source>
        <dbReference type="ARBA" id="ARBA00023125"/>
    </source>
</evidence>
<organism evidence="6 7">
    <name type="scientific">Spodoptera litura</name>
    <name type="common">Asian cotton leafworm</name>
    <dbReference type="NCBI Taxonomy" id="69820"/>
    <lineage>
        <taxon>Eukaryota</taxon>
        <taxon>Metazoa</taxon>
        <taxon>Ecdysozoa</taxon>
        <taxon>Arthropoda</taxon>
        <taxon>Hexapoda</taxon>
        <taxon>Insecta</taxon>
        <taxon>Pterygota</taxon>
        <taxon>Neoptera</taxon>
        <taxon>Endopterygota</taxon>
        <taxon>Lepidoptera</taxon>
        <taxon>Glossata</taxon>
        <taxon>Ditrysia</taxon>
        <taxon>Noctuoidea</taxon>
        <taxon>Noctuidae</taxon>
        <taxon>Amphipyrinae</taxon>
        <taxon>Spodoptera</taxon>
    </lineage>
</organism>